<dbReference type="eggNOG" id="ENOG502S072">
    <property type="taxonomic scope" value="Eukaryota"/>
</dbReference>
<evidence type="ECO:0000313" key="2">
    <source>
        <dbReference type="Proteomes" id="UP000019377"/>
    </source>
</evidence>
<dbReference type="InterPro" id="IPR004119">
    <property type="entry name" value="EcKL"/>
</dbReference>
<accession>V5EV86</accession>
<dbReference type="AlphaFoldDB" id="V5EV86"/>
<keyword evidence="2" id="KW-1185">Reference proteome</keyword>
<organism evidence="1 2">
    <name type="scientific">Kalmanozyma brasiliensis (strain GHG001)</name>
    <name type="common">Yeast</name>
    <name type="synonym">Pseudozyma brasiliensis</name>
    <dbReference type="NCBI Taxonomy" id="1365824"/>
    <lineage>
        <taxon>Eukaryota</taxon>
        <taxon>Fungi</taxon>
        <taxon>Dikarya</taxon>
        <taxon>Basidiomycota</taxon>
        <taxon>Ustilaginomycotina</taxon>
        <taxon>Ustilaginomycetes</taxon>
        <taxon>Ustilaginales</taxon>
        <taxon>Ustilaginaceae</taxon>
        <taxon>Kalmanozyma</taxon>
    </lineage>
</organism>
<gene>
    <name evidence="1" type="ORF">PSEUBRA_SCAF11g01167</name>
</gene>
<dbReference type="SUPFAM" id="SSF56112">
    <property type="entry name" value="Protein kinase-like (PK-like)"/>
    <property type="match status" value="1"/>
</dbReference>
<dbReference type="PANTHER" id="PTHR23020">
    <property type="entry name" value="UNCHARACTERIZED NUCLEAR HORMONE RECEPTOR-RELATED"/>
    <property type="match status" value="1"/>
</dbReference>
<evidence type="ECO:0008006" key="3">
    <source>
        <dbReference type="Google" id="ProtNLM"/>
    </source>
</evidence>
<dbReference type="Proteomes" id="UP000019377">
    <property type="component" value="Unassembled WGS sequence"/>
</dbReference>
<dbReference type="OMA" id="HPRGWNT"/>
<evidence type="ECO:0000313" key="1">
    <source>
        <dbReference type="EMBL" id="EST09375.1"/>
    </source>
</evidence>
<name>V5EV86_KALBG</name>
<proteinExistence type="predicted"/>
<dbReference type="OrthoDB" id="411145at2759"/>
<dbReference type="EMBL" id="KI545853">
    <property type="protein sequence ID" value="EST09375.1"/>
    <property type="molecule type" value="Genomic_DNA"/>
</dbReference>
<dbReference type="PANTHER" id="PTHR23020:SF41">
    <property type="entry name" value="AMINOGLYCOSIDE PHOSPHOTRANSFERASE DOMAIN-CONTAINING PROTEIN"/>
    <property type="match status" value="1"/>
</dbReference>
<dbReference type="RefSeq" id="XP_016294364.1">
    <property type="nucleotide sequence ID" value="XM_016434261.1"/>
</dbReference>
<dbReference type="HOGENOM" id="CLU_049945_0_0_1"/>
<reference evidence="2" key="1">
    <citation type="journal article" date="2013" name="Genome Announc.">
        <title>Draft genome sequence of Pseudozyma brasiliensis sp. nov. strain GHG001, a high producer of endo-1,4-xylanase isolated from an insect pest of sugarcane.</title>
        <authorList>
            <person name="Oliveira J.V.D.C."/>
            <person name="dos Santos R.A.C."/>
            <person name="Borges T.A."/>
            <person name="Riano-Pachon D.M."/>
            <person name="Goldman G.H."/>
        </authorList>
    </citation>
    <scope>NUCLEOTIDE SEQUENCE [LARGE SCALE GENOMIC DNA]</scope>
    <source>
        <strain evidence="2">GHG001</strain>
    </source>
</reference>
<dbReference type="Pfam" id="PF02958">
    <property type="entry name" value="EcKL"/>
    <property type="match status" value="2"/>
</dbReference>
<dbReference type="Gene3D" id="3.90.1200.10">
    <property type="match status" value="1"/>
</dbReference>
<protein>
    <recommendedName>
        <fullName evidence="3">CHK kinase-like domain-containing protein</fullName>
    </recommendedName>
</protein>
<dbReference type="InterPro" id="IPR011009">
    <property type="entry name" value="Kinase-like_dom_sf"/>
</dbReference>
<dbReference type="GeneID" id="27416860"/>
<sequence length="400" mass="45689">MARQSDVKERVEPLLAKGTTITKVDHLAKLWKGYGSISRIHLDTSKCKEADLNQTYIVKMVKTQKEQDLAYDEDHARKVLSYSVEANFYRGFQVNNRVDQLFIPDYFAVDVLETKDFLHIVLVLEDLDVLFPVMTEKRETLNDAQVTKALDWLANFHASSWSSLGALGIDALGKLESFCPTPRNAIDIAWRGDGLWKQGGYHYLSTRMKELESIKLNSRWGKLGLHADSELPFAVDWCLNNPTDRNRISLVHGDVKAANMAFDGEDADSMVMYDFQYVGLGLGVQDLAKFLTTSIPESYLDSPDGEQKLLKQYHTFLLAKESEVAVKYEYDALMKDWELALVNWVRFLAGWSGGFWGNVDWLQNRVEGLLKDKEWVDGVVKRWKEGTEEPGTSKRRRTSK</sequence>
<dbReference type="InterPro" id="IPR052961">
    <property type="entry name" value="Oxido-Kinase-like_Enzymes"/>
</dbReference>